<dbReference type="EC" id="3.1.4.-" evidence="10"/>
<dbReference type="OrthoDB" id="546632at2759"/>
<dbReference type="Gene3D" id="1.10.1300.10">
    <property type="entry name" value="3'5'-cyclic nucleotide phosphodiesterase, catalytic domain"/>
    <property type="match status" value="1"/>
</dbReference>
<feature type="binding site" evidence="9">
    <location>
        <position position="838"/>
    </location>
    <ligand>
        <name>Zn(2+)</name>
        <dbReference type="ChEBI" id="CHEBI:29105"/>
        <label>1</label>
    </ligand>
</feature>
<dbReference type="InterPro" id="IPR002073">
    <property type="entry name" value="PDEase_catalytic_dom"/>
</dbReference>
<evidence type="ECO:0000256" key="5">
    <source>
        <dbReference type="ARBA" id="ARBA00037913"/>
    </source>
</evidence>
<feature type="region of interest" description="Disordered" evidence="11">
    <location>
        <begin position="1292"/>
        <end position="1312"/>
    </location>
</feature>
<dbReference type="KEGG" id="dhe:111593393"/>
<evidence type="ECO:0000256" key="11">
    <source>
        <dbReference type="SAM" id="MobiDB-lite"/>
    </source>
</evidence>
<feature type="region of interest" description="Disordered" evidence="11">
    <location>
        <begin position="1333"/>
        <end position="1368"/>
    </location>
</feature>
<dbReference type="FunFam" id="1.10.1300.10:FF:000006">
    <property type="entry name" value="Phosphodiesterase 9A"/>
    <property type="match status" value="1"/>
</dbReference>
<keyword evidence="2" id="KW-0140">cGMP</keyword>
<evidence type="ECO:0000313" key="13">
    <source>
        <dbReference type="Proteomes" id="UP000504633"/>
    </source>
</evidence>
<dbReference type="InterPro" id="IPR023174">
    <property type="entry name" value="PDEase_CS"/>
</dbReference>
<protein>
    <recommendedName>
        <fullName evidence="10">Phosphodiesterase</fullName>
        <ecNumber evidence="10">3.1.4.-</ecNumber>
    </recommendedName>
</protein>
<dbReference type="InterPro" id="IPR003607">
    <property type="entry name" value="HD/PDEase_dom"/>
</dbReference>
<dbReference type="InterPro" id="IPR023088">
    <property type="entry name" value="PDEase"/>
</dbReference>
<feature type="compositionally biased region" description="Low complexity" evidence="11">
    <location>
        <begin position="1351"/>
        <end position="1368"/>
    </location>
</feature>
<feature type="compositionally biased region" description="Basic and acidic residues" evidence="11">
    <location>
        <begin position="1080"/>
        <end position="1091"/>
    </location>
</feature>
<dbReference type="Proteomes" id="UP000504633">
    <property type="component" value="Unplaced"/>
</dbReference>
<feature type="compositionally biased region" description="Low complexity" evidence="11">
    <location>
        <begin position="101"/>
        <end position="114"/>
    </location>
</feature>
<gene>
    <name evidence="14" type="primary">LOC111593393</name>
</gene>
<feature type="binding site" evidence="9">
    <location>
        <position position="729"/>
    </location>
    <ligand>
        <name>Zn(2+)</name>
        <dbReference type="ChEBI" id="CHEBI:29105"/>
        <label>1</label>
    </ligand>
</feature>
<organism evidence="13 14">
    <name type="scientific">Drosophila hydei</name>
    <name type="common">Fruit fly</name>
    <dbReference type="NCBI Taxonomy" id="7224"/>
    <lineage>
        <taxon>Eukaryota</taxon>
        <taxon>Metazoa</taxon>
        <taxon>Ecdysozoa</taxon>
        <taxon>Arthropoda</taxon>
        <taxon>Hexapoda</taxon>
        <taxon>Insecta</taxon>
        <taxon>Pterygota</taxon>
        <taxon>Neoptera</taxon>
        <taxon>Endopterygota</taxon>
        <taxon>Diptera</taxon>
        <taxon>Brachycera</taxon>
        <taxon>Muscomorpha</taxon>
        <taxon>Ephydroidea</taxon>
        <taxon>Drosophilidae</taxon>
        <taxon>Drosophila</taxon>
    </lineage>
</organism>
<feature type="binding site" evidence="8">
    <location>
        <position position="889"/>
    </location>
    <ligand>
        <name>AMP</name>
        <dbReference type="ChEBI" id="CHEBI:456215"/>
    </ligand>
</feature>
<feature type="region of interest" description="Disordered" evidence="11">
    <location>
        <begin position="1414"/>
        <end position="1454"/>
    </location>
</feature>
<dbReference type="PROSITE" id="PS51845">
    <property type="entry name" value="PDEASE_I_2"/>
    <property type="match status" value="1"/>
</dbReference>
<feature type="region of interest" description="Disordered" evidence="11">
    <location>
        <begin position="95"/>
        <end position="114"/>
    </location>
</feature>
<feature type="compositionally biased region" description="Low complexity" evidence="11">
    <location>
        <begin position="941"/>
        <end position="953"/>
    </location>
</feature>
<feature type="active site" description="Proton donor" evidence="7">
    <location>
        <position position="688"/>
    </location>
</feature>
<dbReference type="CDD" id="cd00077">
    <property type="entry name" value="HDc"/>
    <property type="match status" value="1"/>
</dbReference>
<feature type="domain" description="PDEase" evidence="12">
    <location>
        <begin position="612"/>
        <end position="933"/>
    </location>
</feature>
<sequence length="1512" mass="159472">MYQDSSCSSSSRRGSAATATTTAAAATTTAAAATTGNEADNFEALTIITTTTTVTTTADIAKVGVGESTDDDDDDDDVYTSADAEIDIECLTAQGSQLPTSHSNSSNSNSNSSSSSCGNAALFCSARQQQQPQTQQQQLQLQHTQRAAAALNADVRLLRKIGYIASRVRCLAKYYNDFRLVNPYSAQRQRRQLQEILLKHSIFDPGRERERALLLAAAAAAVGAATAATAAAAIVSRSQSCSSNSFEPLEEQQLQLDPELEADIEREELAIATVTTTATTTTATATATVTATAATAAATLRRKSSASSTGSGPVTATATASASAGASTSASASLLTAATPIALLEELLIQFYEDQDQCSSKLTVIRRRLACSDNLNTLNNNNYNNNSNSNSNSGNMCSGSGSGSSQQQQTRAYLQPSLDGDNPSRRRRASDCSAAALANQLHCITLKNNNCTAVAAASAAGKLPFHRGSCGAAGEHLLAANSIANRATIILSKSCSNVDGDVSLAANVANNKLRASATDIESNSNALNGGRIDAMQQAIADAASNNGNNEYSILQLNNTIIQCHFNDDDFRALVKDLKRKVEYTERMNWLCLSNRPLGPPHRKSSLPKHQEVKRRFLQICDTNFSDEVKAALRLPAFDSYEWGDADVIHLMQTMFLELGFVEKFSIPVDTLREWLYEVYKHYNEVPFHNFRHCFCVAQMMYAITRQANLLNRLGDLECLILLVSCICHDLDHPGYNNIYQINARTELALRYNDISPLENHHCSIAFRLLEHPECNIFKNFSRDTFNTIREGIIRCILATDMARHNEILTQFIEITPIFDYNNRAHINLLCMILIKVADISNEARPMDVAEPWLDRLLQEFFAQSAAEKSEGLPVTPFMDPDKVSKPGSQVRFIGLVLLPLFEALGELVPELTELIIIPVRIALEYYRRLNDAQTKTRKSVADSNASATSDSNSGNMDSNAAMASTPGHNTADKLLMDNNKGGSNAGSGAGAGGGGGGGAAGAGGGGGGSGSGSGGGGGSSSPQMPRSGSAISVKSRRSIPSQKSASRTSVDEPGGMAAELHDLPEGSESGDSETATEVDVAEKTSKFKVDTEGCSNRSKSSHSTSRKSSREKRPSMIGELCSSGGGQRIRNSYGNIHGYHTNRCHFGSNRAVSLDQYSTNNRRLSDGLPQVISDSNVFYGRLNRGSLEATTAAAAASAATHGGDLNMNTSSSSSGQAAAAVAAPQTVHSQMLASLRESDKLPVTTTTTATTAAAAAATVAAAATSNGNISPTLTQTLASNGSARSSSAATATVVTVQQQQQQQPSSSSSSWKSRLRQFSDYFSFSFDKGNKRFGSTRSSPCPVRSGGGGNNNATGSSSNNAGESNAESKATQSTGIYCNISNSPTPGAQMTAAGQAPGGIGRHRAYSLDVPCSRHAATRHSSGDSSSRKSSRHDEHNNSNNTLHSSSGGMGMAMGMGIGELSGIRIRIGSAEEGGSGASSAATAAGAMKLPPSISCEMGLASGSSSEAVPKI</sequence>
<feature type="binding site" evidence="8">
    <location>
        <position position="729"/>
    </location>
    <ligand>
        <name>AMP</name>
        <dbReference type="ChEBI" id="CHEBI:456215"/>
    </ligand>
</feature>
<dbReference type="RefSeq" id="XP_030079435.1">
    <property type="nucleotide sequence ID" value="XM_030223575.1"/>
</dbReference>
<accession>A0A6J2STG2</accession>
<proteinExistence type="inferred from homology"/>
<keyword evidence="3 9" id="KW-0479">Metal-binding</keyword>
<dbReference type="PANTHER" id="PTHR11347">
    <property type="entry name" value="CYCLIC NUCLEOTIDE PHOSPHODIESTERASE"/>
    <property type="match status" value="1"/>
</dbReference>
<evidence type="ECO:0000256" key="4">
    <source>
        <dbReference type="ARBA" id="ARBA00022801"/>
    </source>
</evidence>
<dbReference type="SMART" id="SM00471">
    <property type="entry name" value="HDc"/>
    <property type="match status" value="1"/>
</dbReference>
<evidence type="ECO:0000256" key="2">
    <source>
        <dbReference type="ARBA" id="ARBA00022535"/>
    </source>
</evidence>
<dbReference type="InterPro" id="IPR036971">
    <property type="entry name" value="PDEase_catalytic_dom_sf"/>
</dbReference>
<evidence type="ECO:0000256" key="9">
    <source>
        <dbReference type="PIRSR" id="PIRSR623088-3"/>
    </source>
</evidence>
<dbReference type="PROSITE" id="PS00126">
    <property type="entry name" value="PDEASE_I_1"/>
    <property type="match status" value="1"/>
</dbReference>
<feature type="binding site" evidence="9">
    <location>
        <position position="692"/>
    </location>
    <ligand>
        <name>Zn(2+)</name>
        <dbReference type="ChEBI" id="CHEBI:29105"/>
        <label>1</label>
    </ligand>
</feature>
<feature type="binding site" evidence="9">
    <location>
        <position position="729"/>
    </location>
    <ligand>
        <name>Zn(2+)</name>
        <dbReference type="ChEBI" id="CHEBI:29105"/>
        <label>2</label>
    </ligand>
</feature>
<feature type="compositionally biased region" description="Polar residues" evidence="11">
    <location>
        <begin position="1022"/>
        <end position="1048"/>
    </location>
</feature>
<name>A0A6J2STG2_DROHY</name>
<keyword evidence="13" id="KW-1185">Reference proteome</keyword>
<feature type="compositionally biased region" description="Gly residues" evidence="11">
    <location>
        <begin position="983"/>
        <end position="1019"/>
    </location>
</feature>
<feature type="compositionally biased region" description="Polar residues" evidence="11">
    <location>
        <begin position="954"/>
        <end position="968"/>
    </location>
</feature>
<evidence type="ECO:0000256" key="10">
    <source>
        <dbReference type="RuleBase" id="RU363067"/>
    </source>
</evidence>
<feature type="binding site" evidence="8">
    <location>
        <position position="838"/>
    </location>
    <ligand>
        <name>AMP</name>
        <dbReference type="ChEBI" id="CHEBI:456215"/>
    </ligand>
</feature>
<feature type="compositionally biased region" description="Low complexity" evidence="11">
    <location>
        <begin position="1292"/>
        <end position="1310"/>
    </location>
</feature>
<comment type="catalytic activity">
    <reaction evidence="1">
        <text>3',5'-cyclic GMP + H2O = GMP + H(+)</text>
        <dbReference type="Rhea" id="RHEA:16957"/>
        <dbReference type="ChEBI" id="CHEBI:15377"/>
        <dbReference type="ChEBI" id="CHEBI:15378"/>
        <dbReference type="ChEBI" id="CHEBI:57746"/>
        <dbReference type="ChEBI" id="CHEBI:58115"/>
        <dbReference type="EC" id="3.1.4.35"/>
    </reaction>
</comment>
<evidence type="ECO:0000256" key="6">
    <source>
        <dbReference type="ARBA" id="ARBA00061167"/>
    </source>
</evidence>
<evidence type="ECO:0000313" key="14">
    <source>
        <dbReference type="RefSeq" id="XP_030079435.1"/>
    </source>
</evidence>
<evidence type="ECO:0000259" key="12">
    <source>
        <dbReference type="PROSITE" id="PS51845"/>
    </source>
</evidence>
<dbReference type="SUPFAM" id="SSF109604">
    <property type="entry name" value="HD-domain/PDEase-like"/>
    <property type="match status" value="1"/>
</dbReference>
<feature type="binding site" evidence="8">
    <location>
        <begin position="688"/>
        <end position="692"/>
    </location>
    <ligand>
        <name>AMP</name>
        <dbReference type="ChEBI" id="CHEBI:456215"/>
    </ligand>
</feature>
<dbReference type="GO" id="GO:0046872">
    <property type="term" value="F:metal ion binding"/>
    <property type="evidence" value="ECO:0007669"/>
    <property type="project" value="UniProtKB-KW"/>
</dbReference>
<dbReference type="GeneID" id="111593393"/>
<dbReference type="Pfam" id="PF00233">
    <property type="entry name" value="PDEase_I"/>
    <property type="match status" value="1"/>
</dbReference>
<evidence type="ECO:0000256" key="8">
    <source>
        <dbReference type="PIRSR" id="PIRSR623088-2"/>
    </source>
</evidence>
<keyword evidence="4 10" id="KW-0378">Hydrolase</keyword>
<evidence type="ECO:0000256" key="1">
    <source>
        <dbReference type="ARBA" id="ARBA00000583"/>
    </source>
</evidence>
<feature type="binding site" evidence="9">
    <location>
        <position position="728"/>
    </location>
    <ligand>
        <name>Zn(2+)</name>
        <dbReference type="ChEBI" id="CHEBI:29105"/>
        <label>1</label>
    </ligand>
</feature>
<evidence type="ECO:0000256" key="3">
    <source>
        <dbReference type="ARBA" id="ARBA00022723"/>
    </source>
</evidence>
<dbReference type="OMA" id="WLCLSNR"/>
<comment type="pathway">
    <text evidence="5">Purine metabolism; 3',5'-cyclic GMP degradation; GMP from 3',5'-cyclic GMP: step 1/1.</text>
</comment>
<feature type="compositionally biased region" description="Low complexity" evidence="11">
    <location>
        <begin position="380"/>
        <end position="405"/>
    </location>
</feature>
<dbReference type="PRINTS" id="PR00387">
    <property type="entry name" value="PDIESTERASE1"/>
</dbReference>
<comment type="similarity">
    <text evidence="6">Belongs to the cyclic nucleotide phosphodiesterase family. PDE9 subfamily.</text>
</comment>
<dbReference type="GO" id="GO:0007165">
    <property type="term" value="P:signal transduction"/>
    <property type="evidence" value="ECO:0007669"/>
    <property type="project" value="InterPro"/>
</dbReference>
<feature type="compositionally biased region" description="Low complexity" evidence="11">
    <location>
        <begin position="1438"/>
        <end position="1447"/>
    </location>
</feature>
<evidence type="ECO:0000256" key="7">
    <source>
        <dbReference type="PIRSR" id="PIRSR623088-1"/>
    </source>
</evidence>
<reference evidence="14" key="1">
    <citation type="submission" date="2025-08" db="UniProtKB">
        <authorList>
            <consortium name="RefSeq"/>
        </authorList>
    </citation>
    <scope>IDENTIFICATION</scope>
    <source>
        <strain evidence="14">15085-1641.00</strain>
        <tissue evidence="14">Whole body</tissue>
    </source>
</reference>
<dbReference type="GO" id="GO:0047555">
    <property type="term" value="F:3',5'-cyclic-GMP phosphodiesterase activity"/>
    <property type="evidence" value="ECO:0007669"/>
    <property type="project" value="UniProtKB-EC"/>
</dbReference>
<comment type="cofactor">
    <cofactor evidence="10">
        <name>a divalent metal cation</name>
        <dbReference type="ChEBI" id="CHEBI:60240"/>
    </cofactor>
    <text evidence="10">Binds 2 divalent metal cations per subunit. Site 1 may preferentially bind zinc ions, while site 2 has a preference for magnesium and/or manganese ions.</text>
</comment>
<feature type="region of interest" description="Disordered" evidence="11">
    <location>
        <begin position="380"/>
        <end position="427"/>
    </location>
</feature>
<feature type="region of interest" description="Disordered" evidence="11">
    <location>
        <begin position="933"/>
        <end position="1126"/>
    </location>
</feature>